<dbReference type="OrthoDB" id="9804723at2"/>
<proteinExistence type="predicted"/>
<dbReference type="RefSeq" id="WP_107978554.1">
    <property type="nucleotide sequence ID" value="NZ_BMEZ01000034.1"/>
</dbReference>
<dbReference type="GO" id="GO:0016020">
    <property type="term" value="C:membrane"/>
    <property type="evidence" value="ECO:0007669"/>
    <property type="project" value="TreeGrafter"/>
</dbReference>
<dbReference type="Gene3D" id="3.40.50.1820">
    <property type="entry name" value="alpha/beta hydrolase"/>
    <property type="match status" value="1"/>
</dbReference>
<comment type="caution">
    <text evidence="2">The sequence shown here is derived from an EMBL/GenBank/DDBJ whole genome shotgun (WGS) entry which is preliminary data.</text>
</comment>
<accession>A0A2T6A923</accession>
<gene>
    <name evidence="2" type="ORF">C8N44_1352</name>
</gene>
<dbReference type="Pfam" id="PF12697">
    <property type="entry name" value="Abhydrolase_6"/>
    <property type="match status" value="1"/>
</dbReference>
<dbReference type="InterPro" id="IPR050266">
    <property type="entry name" value="AB_hydrolase_sf"/>
</dbReference>
<dbReference type="GO" id="GO:0046464">
    <property type="term" value="P:acylglycerol catabolic process"/>
    <property type="evidence" value="ECO:0007669"/>
    <property type="project" value="TreeGrafter"/>
</dbReference>
<sequence>MQPPAHYNITGQAYSLPDLVFVHGYLCDHTDWTPLIERLSDRFRCIALDLPGHGQTPAKETSMAIAGAAVNAVRQAIGTRPAILIGHSLGCKIIREAYRQDPEGIAGLILIDGSLYVSDRETMLSNAMAALEPGMEAFRTALFERMFTEHTTETQRRFLVQRALSVDDALARDFFLDSVDWDARHAVATLDACRVPGMVIQATTFDSQFRWRPLPPGSSTGLIDAMRARLEDFELEIIPDAGHFVMTEQPELTASAIVRFAERIGAPANQTAS</sequence>
<feature type="domain" description="AB hydrolase-1" evidence="1">
    <location>
        <begin position="19"/>
        <end position="255"/>
    </location>
</feature>
<dbReference type="PANTHER" id="PTHR43798:SF33">
    <property type="entry name" value="HYDROLASE, PUTATIVE (AFU_ORTHOLOGUE AFUA_2G14860)-RELATED"/>
    <property type="match status" value="1"/>
</dbReference>
<evidence type="ECO:0000259" key="1">
    <source>
        <dbReference type="Pfam" id="PF12697"/>
    </source>
</evidence>
<dbReference type="Proteomes" id="UP000244069">
    <property type="component" value="Unassembled WGS sequence"/>
</dbReference>
<evidence type="ECO:0000313" key="3">
    <source>
        <dbReference type="Proteomes" id="UP000244069"/>
    </source>
</evidence>
<dbReference type="GO" id="GO:0047372">
    <property type="term" value="F:monoacylglycerol lipase activity"/>
    <property type="evidence" value="ECO:0007669"/>
    <property type="project" value="TreeGrafter"/>
</dbReference>
<evidence type="ECO:0000313" key="2">
    <source>
        <dbReference type="EMBL" id="PTX40282.1"/>
    </source>
</evidence>
<dbReference type="SUPFAM" id="SSF53474">
    <property type="entry name" value="alpha/beta-Hydrolases"/>
    <property type="match status" value="1"/>
</dbReference>
<name>A0A2T6A923_9RHOB</name>
<dbReference type="AlphaFoldDB" id="A0A2T6A923"/>
<organism evidence="2 3">
    <name type="scientific">Allosediminivita pacifica</name>
    <dbReference type="NCBI Taxonomy" id="1267769"/>
    <lineage>
        <taxon>Bacteria</taxon>
        <taxon>Pseudomonadati</taxon>
        <taxon>Pseudomonadota</taxon>
        <taxon>Alphaproteobacteria</taxon>
        <taxon>Rhodobacterales</taxon>
        <taxon>Paracoccaceae</taxon>
        <taxon>Allosediminivita</taxon>
    </lineage>
</organism>
<dbReference type="InterPro" id="IPR000073">
    <property type="entry name" value="AB_hydrolase_1"/>
</dbReference>
<dbReference type="InterPro" id="IPR029058">
    <property type="entry name" value="AB_hydrolase_fold"/>
</dbReference>
<protein>
    <submittedName>
        <fullName evidence="2">Pimeloyl-ACP methyl ester carboxylesterase</fullName>
    </submittedName>
</protein>
<reference evidence="2 3" key="1">
    <citation type="submission" date="2018-04" db="EMBL/GenBank/DDBJ databases">
        <title>Genomic Encyclopedia of Archaeal and Bacterial Type Strains, Phase II (KMG-II): from individual species to whole genera.</title>
        <authorList>
            <person name="Goeker M."/>
        </authorList>
    </citation>
    <scope>NUCLEOTIDE SEQUENCE [LARGE SCALE GENOMIC DNA]</scope>
    <source>
        <strain evidence="2 3">DSM 29329</strain>
    </source>
</reference>
<dbReference type="EMBL" id="QBKN01000035">
    <property type="protein sequence ID" value="PTX40282.1"/>
    <property type="molecule type" value="Genomic_DNA"/>
</dbReference>
<dbReference type="PANTHER" id="PTHR43798">
    <property type="entry name" value="MONOACYLGLYCEROL LIPASE"/>
    <property type="match status" value="1"/>
</dbReference>
<keyword evidence="3" id="KW-1185">Reference proteome</keyword>